<evidence type="ECO:0000313" key="2">
    <source>
        <dbReference type="Proteomes" id="UP000002640"/>
    </source>
</evidence>
<evidence type="ECO:0000313" key="1">
    <source>
        <dbReference type="EMBL" id="EGZ23325.1"/>
    </source>
</evidence>
<reference evidence="1 2" key="1">
    <citation type="journal article" date="2006" name="Science">
        <title>Phytophthora genome sequences uncover evolutionary origins and mechanisms of pathogenesis.</title>
        <authorList>
            <person name="Tyler B.M."/>
            <person name="Tripathy S."/>
            <person name="Zhang X."/>
            <person name="Dehal P."/>
            <person name="Jiang R.H."/>
            <person name="Aerts A."/>
            <person name="Arredondo F.D."/>
            <person name="Baxter L."/>
            <person name="Bensasson D."/>
            <person name="Beynon J.L."/>
            <person name="Chapman J."/>
            <person name="Damasceno C.M."/>
            <person name="Dorrance A.E."/>
            <person name="Dou D."/>
            <person name="Dickerman A.W."/>
            <person name="Dubchak I.L."/>
            <person name="Garbelotto M."/>
            <person name="Gijzen M."/>
            <person name="Gordon S.G."/>
            <person name="Govers F."/>
            <person name="Grunwald N.J."/>
            <person name="Huang W."/>
            <person name="Ivors K.L."/>
            <person name="Jones R.W."/>
            <person name="Kamoun S."/>
            <person name="Krampis K."/>
            <person name="Lamour K.H."/>
            <person name="Lee M.K."/>
            <person name="McDonald W.H."/>
            <person name="Medina M."/>
            <person name="Meijer H.J."/>
            <person name="Nordberg E.K."/>
            <person name="Maclean D.J."/>
            <person name="Ospina-Giraldo M.D."/>
            <person name="Morris P.F."/>
            <person name="Phuntumart V."/>
            <person name="Putnam N.H."/>
            <person name="Rash S."/>
            <person name="Rose J.K."/>
            <person name="Sakihama Y."/>
            <person name="Salamov A.A."/>
            <person name="Savidor A."/>
            <person name="Scheuring C.F."/>
            <person name="Smith B.M."/>
            <person name="Sobral B.W."/>
            <person name="Terry A."/>
            <person name="Torto-Alalibo T.A."/>
            <person name="Win J."/>
            <person name="Xu Z."/>
            <person name="Zhang H."/>
            <person name="Grigoriev I.V."/>
            <person name="Rokhsar D.S."/>
            <person name="Boore J.L."/>
        </authorList>
    </citation>
    <scope>NUCLEOTIDE SEQUENCE [LARGE SCALE GENOMIC DNA]</scope>
    <source>
        <strain evidence="1 2">P6497</strain>
    </source>
</reference>
<dbReference type="EMBL" id="JH159152">
    <property type="protein sequence ID" value="EGZ23325.1"/>
    <property type="molecule type" value="Genomic_DNA"/>
</dbReference>
<dbReference type="GeneID" id="20655255"/>
<gene>
    <name evidence="1" type="ORF">PHYSODRAFT_480395</name>
</gene>
<keyword evidence="2" id="KW-1185">Reference proteome</keyword>
<accession>G4YZ44</accession>
<name>G4YZ44_PHYSP</name>
<dbReference type="Proteomes" id="UP000002640">
    <property type="component" value="Unassembled WGS sequence"/>
</dbReference>
<organism evidence="1 2">
    <name type="scientific">Phytophthora sojae (strain P6497)</name>
    <name type="common">Soybean stem and root rot agent</name>
    <name type="synonym">Phytophthora megasperma f. sp. glycines</name>
    <dbReference type="NCBI Taxonomy" id="1094619"/>
    <lineage>
        <taxon>Eukaryota</taxon>
        <taxon>Sar</taxon>
        <taxon>Stramenopiles</taxon>
        <taxon>Oomycota</taxon>
        <taxon>Peronosporomycetes</taxon>
        <taxon>Peronosporales</taxon>
        <taxon>Peronosporaceae</taxon>
        <taxon>Phytophthora</taxon>
    </lineage>
</organism>
<dbReference type="RefSeq" id="XP_009518613.1">
    <property type="nucleotide sequence ID" value="XM_009520318.1"/>
</dbReference>
<proteinExistence type="predicted"/>
<sequence length="139" mass="15954">MRYKESPEQLNLLRSTSLLKNRAHKLRKRGDFSITTYSNVVEWASPRMCTTKEQFFQHMTLRLPHELLVLDCFPDHLDDGGLSLGIIITSRRLFRTLPRVILGQRSQVLGATDGTYKLHFGGWTLVSFGTFGVRYTASH</sequence>
<protein>
    <submittedName>
        <fullName evidence="1">Uncharacterized protein</fullName>
    </submittedName>
</protein>
<dbReference type="KEGG" id="psoj:PHYSODRAFT_480395"/>
<dbReference type="InParanoid" id="G4YZ44"/>
<dbReference type="AlphaFoldDB" id="G4YZ44"/>